<dbReference type="FunFam" id="2.10.25.10:FF:000038">
    <property type="entry name" value="Fibrillin 2"/>
    <property type="match status" value="1"/>
</dbReference>
<dbReference type="FunFam" id="3.30.200.20:FF:000043">
    <property type="entry name" value="Wall-associated receptor kinase 2"/>
    <property type="match status" value="1"/>
</dbReference>
<evidence type="ECO:0000256" key="4">
    <source>
        <dbReference type="ARBA" id="ARBA00022553"/>
    </source>
</evidence>
<keyword evidence="2" id="KW-0723">Serine/threonine-protein kinase</keyword>
<dbReference type="InterPro" id="IPR049883">
    <property type="entry name" value="NOTCH1_EGF-like"/>
</dbReference>
<dbReference type="PANTHER" id="PTHR27005">
    <property type="entry name" value="WALL-ASSOCIATED RECEPTOR KINASE-LIKE 21"/>
    <property type="match status" value="1"/>
</dbReference>
<protein>
    <submittedName>
        <fullName evidence="25">Wall-associated receptor kinase-like 16</fullName>
    </submittedName>
</protein>
<comment type="caution">
    <text evidence="25">The sequence shown here is derived from an EMBL/GenBank/DDBJ whole genome shotgun (WGS) entry which is preliminary data.</text>
</comment>
<keyword evidence="11 20" id="KW-0067">ATP-binding</keyword>
<keyword evidence="10 25" id="KW-0418">Kinase</keyword>
<evidence type="ECO:0000256" key="1">
    <source>
        <dbReference type="ARBA" id="ARBA00004479"/>
    </source>
</evidence>
<dbReference type="SUPFAM" id="SSF56112">
    <property type="entry name" value="Protein kinase-like (PK-like)"/>
    <property type="match status" value="1"/>
</dbReference>
<keyword evidence="15" id="KW-0325">Glycoprotein</keyword>
<feature type="domain" description="Protein kinase" evidence="23">
    <location>
        <begin position="523"/>
        <end position="805"/>
    </location>
</feature>
<dbReference type="SUPFAM" id="SSF57196">
    <property type="entry name" value="EGF/Laminin"/>
    <property type="match status" value="1"/>
</dbReference>
<dbReference type="CDD" id="cd14066">
    <property type="entry name" value="STKc_IRAK"/>
    <property type="match status" value="1"/>
</dbReference>
<dbReference type="CDD" id="cd00054">
    <property type="entry name" value="EGF_CA"/>
    <property type="match status" value="2"/>
</dbReference>
<comment type="catalytic activity">
    <reaction evidence="16">
        <text>L-seryl-[protein] + ATP = O-phospho-L-seryl-[protein] + ADP + H(+)</text>
        <dbReference type="Rhea" id="RHEA:17989"/>
        <dbReference type="Rhea" id="RHEA-COMP:9863"/>
        <dbReference type="Rhea" id="RHEA-COMP:11604"/>
        <dbReference type="ChEBI" id="CHEBI:15378"/>
        <dbReference type="ChEBI" id="CHEBI:29999"/>
        <dbReference type="ChEBI" id="CHEBI:30616"/>
        <dbReference type="ChEBI" id="CHEBI:83421"/>
        <dbReference type="ChEBI" id="CHEBI:456216"/>
    </reaction>
</comment>
<dbReference type="GO" id="GO:0005509">
    <property type="term" value="F:calcium ion binding"/>
    <property type="evidence" value="ECO:0007669"/>
    <property type="project" value="InterPro"/>
</dbReference>
<sequence>MHLVNDIVANMFKKYKKVVDEEGDSEATLDEADYTEESDQDNDVQCNGGEKNAEEDNIDDEENVEENVEERAIGFGDSHNWTHLFILITRTKKMHFAFVFVTMLSMLSTQAATSDINNTITKARFITKPGCKSKCGSLIVPYPFGIGVGSGCSIDSSTWFDVNCSTSFNPPRAFMGTTNIQIFNISDSQLRISNYIGRRCYNQSGGLISDKSTYTNLLNSPFTFSDLNTFTVIGCDDIALITGSEQRNFTSGCISLCSKAEDVLDYGCSGIGCCQTLIPRGLKYYYANLLSLRNHTRVWSFDPCSYAFLGETNSFKFRGASDLSDPTFINRTLDTVRIALDWVIGNQTCEQARESKAYACQSNTFCTNSDSGFGGYSCSCLKGFEGNPYLNPGCQDIDECADPHKNLCEKICTNTPGSYNCSCPHGFYGDGEENSQGCIAENSRFPVIKFSLGMGFGFLSLMVGISLLYFTIKRRKLIREREKFFQQNGGALLKQQITSSGSGVESSTKIFTAQELEKATDYYAADRIVGRGGYGTVYKGVLPDHRVVAIKKSRIMDESQIEQFINEVVILTQVSHRHVVKLLGCCLETEVPMLVYEFVSNGTLFHHIHNTGGVTWLSLEDRLRIATESAGALAYLHSAASMPIIHRDVKSSNILLDGNHTTKISDFGASRLVPLDQTQVTTLVQGTLGYLDPEYFHTSQLTDKSDVYSFGVVLAELLTGRKPLLLESPAEEKNLATYFIMSVKENRLFQILEPRVLKEGTFEQLEAAGKLVKRCLSLNGEDRPTMKEVAVELDGIRKFTKHPWANNKYQHKHEEQALLNPGVEQSSDLYSLSIDLYSSTGDFSGQNSMDTKHLLYAVNSPR</sequence>
<evidence type="ECO:0000256" key="3">
    <source>
        <dbReference type="ARBA" id="ARBA00022536"/>
    </source>
</evidence>
<evidence type="ECO:0000256" key="21">
    <source>
        <dbReference type="SAM" id="MobiDB-lite"/>
    </source>
</evidence>
<keyword evidence="6 22" id="KW-0812">Transmembrane</keyword>
<reference evidence="25" key="1">
    <citation type="submission" date="2023-02" db="EMBL/GenBank/DDBJ databases">
        <title>Genome of toxic invasive species Heracleum sosnowskyi carries increased number of genes despite the absence of recent whole-genome duplications.</title>
        <authorList>
            <person name="Schelkunov M."/>
            <person name="Shtratnikova V."/>
            <person name="Makarenko M."/>
            <person name="Klepikova A."/>
            <person name="Omelchenko D."/>
            <person name="Novikova G."/>
            <person name="Obukhova E."/>
            <person name="Bogdanov V."/>
            <person name="Penin A."/>
            <person name="Logacheva M."/>
        </authorList>
    </citation>
    <scope>NUCLEOTIDE SEQUENCE</scope>
    <source>
        <strain evidence="25">Hsosn_3</strain>
        <tissue evidence="25">Leaf</tissue>
    </source>
</reference>
<evidence type="ECO:0000313" key="26">
    <source>
        <dbReference type="Proteomes" id="UP001237642"/>
    </source>
</evidence>
<dbReference type="EMBL" id="JAUIZM010000007">
    <property type="protein sequence ID" value="KAK1372783.1"/>
    <property type="molecule type" value="Genomic_DNA"/>
</dbReference>
<evidence type="ECO:0000256" key="20">
    <source>
        <dbReference type="PROSITE-ProRule" id="PRU10141"/>
    </source>
</evidence>
<keyword evidence="8" id="KW-0677">Repeat</keyword>
<dbReference type="Proteomes" id="UP001237642">
    <property type="component" value="Unassembled WGS sequence"/>
</dbReference>
<accession>A0AAD8MI30</accession>
<evidence type="ECO:0000256" key="16">
    <source>
        <dbReference type="ARBA" id="ARBA00047558"/>
    </source>
</evidence>
<dbReference type="PROSITE" id="PS50026">
    <property type="entry name" value="EGF_3"/>
    <property type="match status" value="1"/>
</dbReference>
<keyword evidence="5" id="KW-0808">Transferase</keyword>
<evidence type="ECO:0000256" key="17">
    <source>
        <dbReference type="ARBA" id="ARBA00047951"/>
    </source>
</evidence>
<name>A0AAD8MI30_9APIA</name>
<keyword evidence="9 20" id="KW-0547">Nucleotide-binding</keyword>
<evidence type="ECO:0000259" key="23">
    <source>
        <dbReference type="PROSITE" id="PS50011"/>
    </source>
</evidence>
<evidence type="ECO:0000256" key="6">
    <source>
        <dbReference type="ARBA" id="ARBA00022692"/>
    </source>
</evidence>
<evidence type="ECO:0000256" key="15">
    <source>
        <dbReference type="ARBA" id="ARBA00023180"/>
    </source>
</evidence>
<dbReference type="InterPro" id="IPR001881">
    <property type="entry name" value="EGF-like_Ca-bd_dom"/>
</dbReference>
<keyword evidence="4" id="KW-0597">Phosphoprotein</keyword>
<dbReference type="FunFam" id="1.10.510.10:FF:000084">
    <property type="entry name" value="Wall-associated receptor kinase 2"/>
    <property type="match status" value="1"/>
</dbReference>
<dbReference type="Gene3D" id="2.90.20.10">
    <property type="entry name" value="Plasmodium vivax P25 domain"/>
    <property type="match status" value="1"/>
</dbReference>
<dbReference type="PROSITE" id="PS00108">
    <property type="entry name" value="PROTEIN_KINASE_ST"/>
    <property type="match status" value="1"/>
</dbReference>
<evidence type="ECO:0000256" key="12">
    <source>
        <dbReference type="ARBA" id="ARBA00022989"/>
    </source>
</evidence>
<evidence type="ECO:0000256" key="7">
    <source>
        <dbReference type="ARBA" id="ARBA00022729"/>
    </source>
</evidence>
<keyword evidence="3 19" id="KW-0245">EGF-like domain</keyword>
<dbReference type="PROSITE" id="PS50011">
    <property type="entry name" value="PROTEIN_KINASE_DOM"/>
    <property type="match status" value="1"/>
</dbReference>
<feature type="domain" description="EGF-like" evidence="24">
    <location>
        <begin position="396"/>
        <end position="433"/>
    </location>
</feature>
<dbReference type="InterPro" id="IPR018097">
    <property type="entry name" value="EGF_Ca-bd_CS"/>
</dbReference>
<dbReference type="InterPro" id="IPR008271">
    <property type="entry name" value="Ser/Thr_kinase_AS"/>
</dbReference>
<comment type="subcellular location">
    <subcellularLocation>
        <location evidence="1">Membrane</location>
        <topology evidence="1">Single-pass type I membrane protein</topology>
    </subcellularLocation>
</comment>
<evidence type="ECO:0000256" key="14">
    <source>
        <dbReference type="ARBA" id="ARBA00023157"/>
    </source>
</evidence>
<dbReference type="InterPro" id="IPR000719">
    <property type="entry name" value="Prot_kinase_dom"/>
</dbReference>
<dbReference type="SMART" id="SM00179">
    <property type="entry name" value="EGF_CA"/>
    <property type="match status" value="1"/>
</dbReference>
<dbReference type="PROSITE" id="PS00107">
    <property type="entry name" value="PROTEIN_KINASE_ATP"/>
    <property type="match status" value="1"/>
</dbReference>
<evidence type="ECO:0000256" key="9">
    <source>
        <dbReference type="ARBA" id="ARBA00022741"/>
    </source>
</evidence>
<evidence type="ECO:0000256" key="22">
    <source>
        <dbReference type="SAM" id="Phobius"/>
    </source>
</evidence>
<dbReference type="GO" id="GO:0030247">
    <property type="term" value="F:polysaccharide binding"/>
    <property type="evidence" value="ECO:0007669"/>
    <property type="project" value="InterPro"/>
</dbReference>
<comment type="caution">
    <text evidence="19">Lacks conserved residue(s) required for the propagation of feature annotation.</text>
</comment>
<dbReference type="GO" id="GO:0007166">
    <property type="term" value="P:cell surface receptor signaling pathway"/>
    <property type="evidence" value="ECO:0007669"/>
    <property type="project" value="InterPro"/>
</dbReference>
<feature type="compositionally biased region" description="Acidic residues" evidence="21">
    <location>
        <begin position="53"/>
        <end position="67"/>
    </location>
</feature>
<feature type="binding site" evidence="20">
    <location>
        <position position="552"/>
    </location>
    <ligand>
        <name>ATP</name>
        <dbReference type="ChEBI" id="CHEBI:30616"/>
    </ligand>
</feature>
<evidence type="ECO:0000256" key="8">
    <source>
        <dbReference type="ARBA" id="ARBA00022737"/>
    </source>
</evidence>
<feature type="compositionally biased region" description="Acidic residues" evidence="21">
    <location>
        <begin position="22"/>
        <end position="42"/>
    </location>
</feature>
<dbReference type="PROSITE" id="PS01187">
    <property type="entry name" value="EGF_CA"/>
    <property type="match status" value="1"/>
</dbReference>
<dbReference type="GO" id="GO:0005524">
    <property type="term" value="F:ATP binding"/>
    <property type="evidence" value="ECO:0007669"/>
    <property type="project" value="UniProtKB-UniRule"/>
</dbReference>
<dbReference type="GO" id="GO:0004674">
    <property type="term" value="F:protein serine/threonine kinase activity"/>
    <property type="evidence" value="ECO:0007669"/>
    <property type="project" value="UniProtKB-KW"/>
</dbReference>
<gene>
    <name evidence="25" type="ORF">POM88_028976</name>
</gene>
<evidence type="ECO:0000256" key="18">
    <source>
        <dbReference type="ARBA" id="ARBA00058961"/>
    </source>
</evidence>
<organism evidence="25 26">
    <name type="scientific">Heracleum sosnowskyi</name>
    <dbReference type="NCBI Taxonomy" id="360622"/>
    <lineage>
        <taxon>Eukaryota</taxon>
        <taxon>Viridiplantae</taxon>
        <taxon>Streptophyta</taxon>
        <taxon>Embryophyta</taxon>
        <taxon>Tracheophyta</taxon>
        <taxon>Spermatophyta</taxon>
        <taxon>Magnoliopsida</taxon>
        <taxon>eudicotyledons</taxon>
        <taxon>Gunneridae</taxon>
        <taxon>Pentapetalae</taxon>
        <taxon>asterids</taxon>
        <taxon>campanulids</taxon>
        <taxon>Apiales</taxon>
        <taxon>Apiaceae</taxon>
        <taxon>Apioideae</taxon>
        <taxon>apioid superclade</taxon>
        <taxon>Tordylieae</taxon>
        <taxon>Tordyliinae</taxon>
        <taxon>Heracleum</taxon>
    </lineage>
</organism>
<evidence type="ECO:0000256" key="13">
    <source>
        <dbReference type="ARBA" id="ARBA00023136"/>
    </source>
</evidence>
<dbReference type="InterPro" id="IPR000152">
    <property type="entry name" value="EGF-type_Asp/Asn_hydroxyl_site"/>
</dbReference>
<dbReference type="Gene3D" id="3.30.200.20">
    <property type="entry name" value="Phosphorylase Kinase, domain 1"/>
    <property type="match status" value="1"/>
</dbReference>
<evidence type="ECO:0000256" key="11">
    <source>
        <dbReference type="ARBA" id="ARBA00022840"/>
    </source>
</evidence>
<keyword evidence="12 22" id="KW-1133">Transmembrane helix</keyword>
<dbReference type="InterPro" id="IPR017441">
    <property type="entry name" value="Protein_kinase_ATP_BS"/>
</dbReference>
<reference evidence="25" key="2">
    <citation type="submission" date="2023-05" db="EMBL/GenBank/DDBJ databases">
        <authorList>
            <person name="Schelkunov M.I."/>
        </authorList>
    </citation>
    <scope>NUCLEOTIDE SEQUENCE</scope>
    <source>
        <strain evidence="25">Hsosn_3</strain>
        <tissue evidence="25">Leaf</tissue>
    </source>
</reference>
<dbReference type="SMART" id="SM00220">
    <property type="entry name" value="S_TKc"/>
    <property type="match status" value="1"/>
</dbReference>
<evidence type="ECO:0000256" key="19">
    <source>
        <dbReference type="PROSITE-ProRule" id="PRU00076"/>
    </source>
</evidence>
<dbReference type="InterPro" id="IPR011009">
    <property type="entry name" value="Kinase-like_dom_sf"/>
</dbReference>
<dbReference type="SMART" id="SM00181">
    <property type="entry name" value="EGF"/>
    <property type="match status" value="2"/>
</dbReference>
<evidence type="ECO:0000256" key="2">
    <source>
        <dbReference type="ARBA" id="ARBA00022527"/>
    </source>
</evidence>
<dbReference type="Pfam" id="PF13947">
    <property type="entry name" value="GUB_WAK_bind"/>
    <property type="match status" value="1"/>
</dbReference>
<evidence type="ECO:0000256" key="10">
    <source>
        <dbReference type="ARBA" id="ARBA00022777"/>
    </source>
</evidence>
<dbReference type="PANTHER" id="PTHR27005:SF283">
    <property type="entry name" value="OS02G0633066 PROTEIN"/>
    <property type="match status" value="1"/>
</dbReference>
<evidence type="ECO:0000259" key="24">
    <source>
        <dbReference type="PROSITE" id="PS50026"/>
    </source>
</evidence>
<evidence type="ECO:0000313" key="25">
    <source>
        <dbReference type="EMBL" id="KAK1372783.1"/>
    </source>
</evidence>
<keyword evidence="26" id="KW-1185">Reference proteome</keyword>
<keyword evidence="7" id="KW-0732">Signal</keyword>
<dbReference type="InterPro" id="IPR045274">
    <property type="entry name" value="WAK-like"/>
</dbReference>
<dbReference type="Pfam" id="PF07645">
    <property type="entry name" value="EGF_CA"/>
    <property type="match status" value="1"/>
</dbReference>
<dbReference type="Pfam" id="PF00069">
    <property type="entry name" value="Pkinase"/>
    <property type="match status" value="1"/>
</dbReference>
<keyword evidence="25" id="KW-0675">Receptor</keyword>
<comment type="function">
    <text evidence="18">Serine/threonine-protein kinase that may function as a signaling receptor of extracellular matrix component. Binding to pectin may have significance in the control of cell expansion, morphogenesis and development.</text>
</comment>
<dbReference type="InterPro" id="IPR025287">
    <property type="entry name" value="WAK_GUB"/>
</dbReference>
<feature type="region of interest" description="Disordered" evidence="21">
    <location>
        <begin position="22"/>
        <end position="67"/>
    </location>
</feature>
<evidence type="ECO:0000256" key="5">
    <source>
        <dbReference type="ARBA" id="ARBA00022679"/>
    </source>
</evidence>
<feature type="transmembrane region" description="Helical" evidence="22">
    <location>
        <begin position="450"/>
        <end position="472"/>
    </location>
</feature>
<dbReference type="GO" id="GO:0005886">
    <property type="term" value="C:plasma membrane"/>
    <property type="evidence" value="ECO:0007669"/>
    <property type="project" value="TreeGrafter"/>
</dbReference>
<dbReference type="AlphaFoldDB" id="A0AAD8MI30"/>
<dbReference type="InterPro" id="IPR000742">
    <property type="entry name" value="EGF"/>
</dbReference>
<comment type="catalytic activity">
    <reaction evidence="17">
        <text>L-threonyl-[protein] + ATP = O-phospho-L-threonyl-[protein] + ADP + H(+)</text>
        <dbReference type="Rhea" id="RHEA:46608"/>
        <dbReference type="Rhea" id="RHEA-COMP:11060"/>
        <dbReference type="Rhea" id="RHEA-COMP:11605"/>
        <dbReference type="ChEBI" id="CHEBI:15378"/>
        <dbReference type="ChEBI" id="CHEBI:30013"/>
        <dbReference type="ChEBI" id="CHEBI:30616"/>
        <dbReference type="ChEBI" id="CHEBI:61977"/>
        <dbReference type="ChEBI" id="CHEBI:456216"/>
    </reaction>
</comment>
<keyword evidence="14" id="KW-1015">Disulfide bond</keyword>
<keyword evidence="13 22" id="KW-0472">Membrane</keyword>
<dbReference type="Gene3D" id="1.10.510.10">
    <property type="entry name" value="Transferase(Phosphotransferase) domain 1"/>
    <property type="match status" value="1"/>
</dbReference>
<dbReference type="PROSITE" id="PS00010">
    <property type="entry name" value="ASX_HYDROXYL"/>
    <property type="match status" value="1"/>
</dbReference>
<proteinExistence type="predicted"/>